<dbReference type="Gene3D" id="3.90.1680.10">
    <property type="entry name" value="SOS response associated peptidase-like"/>
    <property type="match status" value="1"/>
</dbReference>
<dbReference type="PANTHER" id="PTHR13604">
    <property type="entry name" value="DC12-RELATED"/>
    <property type="match status" value="1"/>
</dbReference>
<organism evidence="9 10">
    <name type="scientific">Arcicella gelida</name>
    <dbReference type="NCBI Taxonomy" id="2984195"/>
    <lineage>
        <taxon>Bacteria</taxon>
        <taxon>Pseudomonadati</taxon>
        <taxon>Bacteroidota</taxon>
        <taxon>Cytophagia</taxon>
        <taxon>Cytophagales</taxon>
        <taxon>Flectobacillaceae</taxon>
        <taxon>Arcicella</taxon>
    </lineage>
</organism>
<dbReference type="Proteomes" id="UP001303899">
    <property type="component" value="Unassembled WGS sequence"/>
</dbReference>
<gene>
    <name evidence="9" type="ORF">VB776_06690</name>
</gene>
<keyword evidence="4 8" id="KW-0378">Hydrolase</keyword>
<keyword evidence="3" id="KW-0227">DNA damage</keyword>
<reference evidence="9 10" key="1">
    <citation type="submission" date="2023-12" db="EMBL/GenBank/DDBJ databases">
        <title>Novel species of the genus Arcicella isolated from rivers.</title>
        <authorList>
            <person name="Lu H."/>
        </authorList>
    </citation>
    <scope>NUCLEOTIDE SEQUENCE [LARGE SCALE GENOMIC DNA]</scope>
    <source>
        <strain evidence="9 10">DC2W</strain>
    </source>
</reference>
<dbReference type="EMBL" id="JAYGIL010000006">
    <property type="protein sequence ID" value="MEA5402593.1"/>
    <property type="molecule type" value="Genomic_DNA"/>
</dbReference>
<comment type="caution">
    <text evidence="9">The sequence shown here is derived from an EMBL/GenBank/DDBJ whole genome shotgun (WGS) entry which is preliminary data.</text>
</comment>
<evidence type="ECO:0000256" key="8">
    <source>
        <dbReference type="RuleBase" id="RU364100"/>
    </source>
</evidence>
<evidence type="ECO:0000256" key="1">
    <source>
        <dbReference type="ARBA" id="ARBA00008136"/>
    </source>
</evidence>
<keyword evidence="5" id="KW-0190">Covalent protein-DNA linkage</keyword>
<evidence type="ECO:0000256" key="7">
    <source>
        <dbReference type="ARBA" id="ARBA00023239"/>
    </source>
</evidence>
<dbReference type="InterPro" id="IPR003738">
    <property type="entry name" value="SRAP"/>
</dbReference>
<evidence type="ECO:0000256" key="6">
    <source>
        <dbReference type="ARBA" id="ARBA00023125"/>
    </source>
</evidence>
<name>A0ABU5S2B6_9BACT</name>
<evidence type="ECO:0000313" key="10">
    <source>
        <dbReference type="Proteomes" id="UP001303899"/>
    </source>
</evidence>
<evidence type="ECO:0000256" key="2">
    <source>
        <dbReference type="ARBA" id="ARBA00022670"/>
    </source>
</evidence>
<evidence type="ECO:0000313" key="9">
    <source>
        <dbReference type="EMBL" id="MEA5402593.1"/>
    </source>
</evidence>
<comment type="similarity">
    <text evidence="1 8">Belongs to the SOS response-associated peptidase family.</text>
</comment>
<dbReference type="SUPFAM" id="SSF143081">
    <property type="entry name" value="BB1717-like"/>
    <property type="match status" value="1"/>
</dbReference>
<proteinExistence type="inferred from homology"/>
<evidence type="ECO:0000256" key="5">
    <source>
        <dbReference type="ARBA" id="ARBA00023124"/>
    </source>
</evidence>
<dbReference type="PANTHER" id="PTHR13604:SF0">
    <property type="entry name" value="ABASIC SITE PROCESSING PROTEIN HMCES"/>
    <property type="match status" value="1"/>
</dbReference>
<keyword evidence="2 8" id="KW-0645">Protease</keyword>
<evidence type="ECO:0000256" key="4">
    <source>
        <dbReference type="ARBA" id="ARBA00022801"/>
    </source>
</evidence>
<dbReference type="InterPro" id="IPR036590">
    <property type="entry name" value="SRAP-like"/>
</dbReference>
<keyword evidence="10" id="KW-1185">Reference proteome</keyword>
<sequence>MCYHTLLESKKEKLELAFKAEFYEGTEYEPKLLVNGFDNPRTPIIMNDNPRLIANVYWGLIPHWASIEKAKTIRKKTLIARAESISELASYKDSVNRRCLVIVDGFYEKKTENKKENSINYILRLKDEDCFAIGGIWSFWKNPQKQSSYIRSFAIITVPANPLIAEIQKNNQKTEKRMPLIIPKKHYQDWLNPEAKDLGYIIKTFDERLMEAKVVF</sequence>
<accession>A0ABU5S2B6</accession>
<dbReference type="RefSeq" id="WP_323327282.1">
    <property type="nucleotide sequence ID" value="NZ_JAYGIL010000006.1"/>
</dbReference>
<evidence type="ECO:0000256" key="3">
    <source>
        <dbReference type="ARBA" id="ARBA00022763"/>
    </source>
</evidence>
<protein>
    <recommendedName>
        <fullName evidence="8">Abasic site processing protein</fullName>
        <ecNumber evidence="8">3.4.-.-</ecNumber>
    </recommendedName>
</protein>
<keyword evidence="7" id="KW-0456">Lyase</keyword>
<keyword evidence="6" id="KW-0238">DNA-binding</keyword>
<dbReference type="Pfam" id="PF02586">
    <property type="entry name" value="SRAP"/>
    <property type="match status" value="1"/>
</dbReference>
<dbReference type="EC" id="3.4.-.-" evidence="8"/>